<dbReference type="SUPFAM" id="SSF57850">
    <property type="entry name" value="RING/U-box"/>
    <property type="match status" value="1"/>
</dbReference>
<sequence length="457" mass="52274">MNLAYGPNKISSSISNLCSSKRSTSTIKTNNTSNIQNQRKLDNVLHRERNTLVVLGCLAEKLVGPTSASMLNTIALEFIIDRVYLGIYNYSQLISLDFDDINYLSNYSSVLKIILFALIAIEKFSHSLESKHILLQSLTIQNEQSKMNVLEYYEPWAISNNCLKRQIGFYAQWLLDNVFILDYRRPSYEVIDHNYINVMLNDKDVSEYLKIGPDGLEARSDTVSFESVRCTFHVNTGVWYYEVLIVTDGVMQIGWATKQSKFLNHEGYGIGDDQYSIAYDGCRNLIWFGAKSIPHNNPAWKPGDIVGCLIDFDRREVIFSLNGRSLDPLRKLFSSTSAPITDGYFAAASFMSYQHCRFNFGSIPFRYPPTTVQSYKTFNEYGYLSDDEKLILPKYKKLELLRSIKISEQDCILCVDDKANIMFKPCQHTGFCEQCALKLDLCPICRSEVQERSIITD</sequence>
<dbReference type="SUPFAM" id="SSF49899">
    <property type="entry name" value="Concanavalin A-like lectins/glucanases"/>
    <property type="match status" value="1"/>
</dbReference>
<dbReference type="EMBL" id="CAJNOU010000169">
    <property type="protein sequence ID" value="CAF0898664.1"/>
    <property type="molecule type" value="Genomic_DNA"/>
</dbReference>
<dbReference type="CDD" id="cd12883">
    <property type="entry name" value="SPRY_RING"/>
    <property type="match status" value="1"/>
</dbReference>
<evidence type="ECO:0000256" key="4">
    <source>
        <dbReference type="PROSITE-ProRule" id="PRU00175"/>
    </source>
</evidence>
<dbReference type="PROSITE" id="PS50089">
    <property type="entry name" value="ZF_RING_2"/>
    <property type="match status" value="1"/>
</dbReference>
<dbReference type="GO" id="GO:0005737">
    <property type="term" value="C:cytoplasm"/>
    <property type="evidence" value="ECO:0007669"/>
    <property type="project" value="TreeGrafter"/>
</dbReference>
<dbReference type="FunFam" id="1.10.1170.10:FF:000002">
    <property type="entry name" value="Baculoviral IAP repeat containing 7"/>
    <property type="match status" value="1"/>
</dbReference>
<protein>
    <submittedName>
        <fullName evidence="7">Uncharacterized protein</fullName>
    </submittedName>
</protein>
<dbReference type="PROSITE" id="PS50188">
    <property type="entry name" value="B302_SPRY"/>
    <property type="match status" value="1"/>
</dbReference>
<feature type="domain" description="RING-type" evidence="5">
    <location>
        <begin position="411"/>
        <end position="446"/>
    </location>
</feature>
<dbReference type="InterPro" id="IPR043136">
    <property type="entry name" value="B30.2/SPRY_sf"/>
</dbReference>
<evidence type="ECO:0000256" key="3">
    <source>
        <dbReference type="ARBA" id="ARBA00022833"/>
    </source>
</evidence>
<keyword evidence="2 4" id="KW-0863">Zinc-finger</keyword>
<dbReference type="PANTHER" id="PTHR13363:SF6">
    <property type="entry name" value="RING FINGER AND SPRY DOMAIN-CONTAINING PROTEIN 1"/>
    <property type="match status" value="1"/>
</dbReference>
<dbReference type="InterPro" id="IPR035774">
    <property type="entry name" value="SPRY_RSPRY1"/>
</dbReference>
<evidence type="ECO:0000259" key="5">
    <source>
        <dbReference type="PROSITE" id="PS50089"/>
    </source>
</evidence>
<name>A0A813ZGY9_9BILA</name>
<evidence type="ECO:0000313" key="7">
    <source>
        <dbReference type="EMBL" id="CAF0898664.1"/>
    </source>
</evidence>
<proteinExistence type="predicted"/>
<evidence type="ECO:0000256" key="2">
    <source>
        <dbReference type="ARBA" id="ARBA00022771"/>
    </source>
</evidence>
<gene>
    <name evidence="7" type="ORF">SEV965_LOCUS5519</name>
</gene>
<keyword evidence="3" id="KW-0862">Zinc</keyword>
<accession>A0A813ZGY9</accession>
<dbReference type="SMART" id="SM00449">
    <property type="entry name" value="SPRY"/>
    <property type="match status" value="1"/>
</dbReference>
<comment type="caution">
    <text evidence="7">The sequence shown here is derived from an EMBL/GenBank/DDBJ whole genome shotgun (WGS) entry which is preliminary data.</text>
</comment>
<evidence type="ECO:0000313" key="8">
    <source>
        <dbReference type="Proteomes" id="UP000663889"/>
    </source>
</evidence>
<dbReference type="Pfam" id="PF13920">
    <property type="entry name" value="zf-C3HC4_3"/>
    <property type="match status" value="1"/>
</dbReference>
<dbReference type="AlphaFoldDB" id="A0A813ZGY9"/>
<dbReference type="GO" id="GO:0004842">
    <property type="term" value="F:ubiquitin-protein transferase activity"/>
    <property type="evidence" value="ECO:0007669"/>
    <property type="project" value="InterPro"/>
</dbReference>
<evidence type="ECO:0000256" key="1">
    <source>
        <dbReference type="ARBA" id="ARBA00022723"/>
    </source>
</evidence>
<dbReference type="SMART" id="SM00184">
    <property type="entry name" value="RING"/>
    <property type="match status" value="1"/>
</dbReference>
<feature type="domain" description="B30.2/SPRY" evidence="6">
    <location>
        <begin position="178"/>
        <end position="365"/>
    </location>
</feature>
<dbReference type="InterPro" id="IPR001841">
    <property type="entry name" value="Znf_RING"/>
</dbReference>
<organism evidence="7 8">
    <name type="scientific">Rotaria sordida</name>
    <dbReference type="NCBI Taxonomy" id="392033"/>
    <lineage>
        <taxon>Eukaryota</taxon>
        <taxon>Metazoa</taxon>
        <taxon>Spiralia</taxon>
        <taxon>Gnathifera</taxon>
        <taxon>Rotifera</taxon>
        <taxon>Eurotatoria</taxon>
        <taxon>Bdelloidea</taxon>
        <taxon>Philodinida</taxon>
        <taxon>Philodinidae</taxon>
        <taxon>Rotaria</taxon>
    </lineage>
</organism>
<dbReference type="Gene3D" id="3.30.40.10">
    <property type="entry name" value="Zinc/RING finger domain, C3HC4 (zinc finger)"/>
    <property type="match status" value="1"/>
</dbReference>
<dbReference type="GO" id="GO:0051603">
    <property type="term" value="P:proteolysis involved in protein catabolic process"/>
    <property type="evidence" value="ECO:0007669"/>
    <property type="project" value="TreeGrafter"/>
</dbReference>
<reference evidence="7" key="1">
    <citation type="submission" date="2021-02" db="EMBL/GenBank/DDBJ databases">
        <authorList>
            <person name="Nowell W R."/>
        </authorList>
    </citation>
    <scope>NUCLEOTIDE SEQUENCE</scope>
</reference>
<dbReference type="InterPro" id="IPR013083">
    <property type="entry name" value="Znf_RING/FYVE/PHD"/>
</dbReference>
<dbReference type="InterPro" id="IPR013320">
    <property type="entry name" value="ConA-like_dom_sf"/>
</dbReference>
<dbReference type="PANTHER" id="PTHR13363">
    <property type="entry name" value="RING FINGER AND SRY DOMAIN-CONTAINING"/>
    <property type="match status" value="1"/>
</dbReference>
<dbReference type="Gene3D" id="2.60.120.920">
    <property type="match status" value="1"/>
</dbReference>
<dbReference type="InterPro" id="IPR003877">
    <property type="entry name" value="SPRY_dom"/>
</dbReference>
<dbReference type="InterPro" id="IPR045129">
    <property type="entry name" value="RNF123/RKP/RSPRY1"/>
</dbReference>
<evidence type="ECO:0000259" key="6">
    <source>
        <dbReference type="PROSITE" id="PS50188"/>
    </source>
</evidence>
<dbReference type="GO" id="GO:0008270">
    <property type="term" value="F:zinc ion binding"/>
    <property type="evidence" value="ECO:0007669"/>
    <property type="project" value="UniProtKB-KW"/>
</dbReference>
<dbReference type="Pfam" id="PF00622">
    <property type="entry name" value="SPRY"/>
    <property type="match status" value="1"/>
</dbReference>
<dbReference type="InterPro" id="IPR001870">
    <property type="entry name" value="B30.2/SPRY"/>
</dbReference>
<keyword evidence="1" id="KW-0479">Metal-binding</keyword>
<dbReference type="Proteomes" id="UP000663889">
    <property type="component" value="Unassembled WGS sequence"/>
</dbReference>